<keyword evidence="1" id="KW-0175">Coiled coil</keyword>
<feature type="coiled-coil region" evidence="1">
    <location>
        <begin position="116"/>
        <end position="143"/>
    </location>
</feature>
<feature type="coiled-coil region" evidence="1">
    <location>
        <begin position="30"/>
        <end position="57"/>
    </location>
</feature>
<dbReference type="AlphaFoldDB" id="A0A1C4GMR4"/>
<evidence type="ECO:0000256" key="1">
    <source>
        <dbReference type="SAM" id="Coils"/>
    </source>
</evidence>
<name>A0A1C4GMR4_BACTU</name>
<sequence length="373" mass="43897">MSTNVCTHKAVMQQLNDFYQIMLSQQIIKATEVKKEIDEKIEQIKHAEQKENQNQNQNLLLYYSLLDLKYRMLTDRVSIRKDSFEAIDKIDETTDTLIAYYYHSFKAEHALMFSNYNEARRQYEEAESLLEHISDELEHAEFNQKYAVLNHHMSSMLMSIEYANKAKEIFGRHAGYEVKVASCENTLGTACIFLKQFEKAEEHLNRSIDLLQKHNEEKLILVVRHNLGLLYATQNLSTLAIRHLSEVTEKNPAHFKALFLQAREHYKLRETNIAKELIEKGLTVCMELGNEEYVYHFNILRSLNEDEAIKLLEEEVKKSISYFKKQGLWDFVEEYAEVLAVRFRKLNEHEKVSDYFDVCYEAKQKLLSKGALK</sequence>
<dbReference type="SMART" id="SM00028">
    <property type="entry name" value="TPR"/>
    <property type="match status" value="4"/>
</dbReference>
<gene>
    <name evidence="2" type="ORF">BTT61001_06244</name>
</gene>
<proteinExistence type="predicted"/>
<dbReference type="Pfam" id="PF18801">
    <property type="entry name" value="RapH_N"/>
    <property type="match status" value="1"/>
</dbReference>
<dbReference type="Gene3D" id="1.25.40.10">
    <property type="entry name" value="Tetratricopeptide repeat domain"/>
    <property type="match status" value="1"/>
</dbReference>
<dbReference type="Proteomes" id="UP000195991">
    <property type="component" value="Unassembled WGS sequence"/>
</dbReference>
<accession>A0A1C4GMR4</accession>
<dbReference type="InterPro" id="IPR011990">
    <property type="entry name" value="TPR-like_helical_dom_sf"/>
</dbReference>
<dbReference type="RefSeq" id="WP_087984488.1">
    <property type="nucleotide sequence ID" value="NZ_FMBI01000060.1"/>
</dbReference>
<evidence type="ECO:0000313" key="2">
    <source>
        <dbReference type="EMBL" id="SCC69446.1"/>
    </source>
</evidence>
<evidence type="ECO:0000313" key="3">
    <source>
        <dbReference type="Proteomes" id="UP000195991"/>
    </source>
</evidence>
<protein>
    <submittedName>
        <fullName evidence="2">Response regulator aspartate phosphatase</fullName>
    </submittedName>
</protein>
<dbReference type="InterPro" id="IPR019734">
    <property type="entry name" value="TPR_rpt"/>
</dbReference>
<dbReference type="EMBL" id="FMBI01000060">
    <property type="protein sequence ID" value="SCC69446.1"/>
    <property type="molecule type" value="Genomic_DNA"/>
</dbReference>
<organism evidence="2 3">
    <name type="scientific">Bacillus thuringiensis</name>
    <dbReference type="NCBI Taxonomy" id="1428"/>
    <lineage>
        <taxon>Bacteria</taxon>
        <taxon>Bacillati</taxon>
        <taxon>Bacillota</taxon>
        <taxon>Bacilli</taxon>
        <taxon>Bacillales</taxon>
        <taxon>Bacillaceae</taxon>
        <taxon>Bacillus</taxon>
        <taxon>Bacillus cereus group</taxon>
    </lineage>
</organism>
<reference evidence="2 3" key="1">
    <citation type="submission" date="2016-08" db="EMBL/GenBank/DDBJ databases">
        <authorList>
            <person name="Seilhamer J.J."/>
        </authorList>
    </citation>
    <scope>NUCLEOTIDE SEQUENCE [LARGE SCALE GENOMIC DNA]</scope>
    <source>
        <strain evidence="2 3">IEBC_T61001</strain>
    </source>
</reference>
<dbReference type="SUPFAM" id="SSF48452">
    <property type="entry name" value="TPR-like"/>
    <property type="match status" value="1"/>
</dbReference>